<proteinExistence type="predicted"/>
<gene>
    <name evidence="2" type="ORF">CR513_57240</name>
</gene>
<sequence>MYNQIQSLLLLLLLCIGKHGYLEKQEIVHGIWLKKMQDEIKIPTNYTMKILCDNKAIIIIARNAILHNKIKHMEIDKHFIKEKINHDIISID</sequence>
<organism evidence="2 3">
    <name type="scientific">Mucuna pruriens</name>
    <name type="common">Velvet bean</name>
    <name type="synonym">Dolichos pruriens</name>
    <dbReference type="NCBI Taxonomy" id="157652"/>
    <lineage>
        <taxon>Eukaryota</taxon>
        <taxon>Viridiplantae</taxon>
        <taxon>Streptophyta</taxon>
        <taxon>Embryophyta</taxon>
        <taxon>Tracheophyta</taxon>
        <taxon>Spermatophyta</taxon>
        <taxon>Magnoliopsida</taxon>
        <taxon>eudicotyledons</taxon>
        <taxon>Gunneridae</taxon>
        <taxon>Pentapetalae</taxon>
        <taxon>rosids</taxon>
        <taxon>fabids</taxon>
        <taxon>Fabales</taxon>
        <taxon>Fabaceae</taxon>
        <taxon>Papilionoideae</taxon>
        <taxon>50 kb inversion clade</taxon>
        <taxon>NPAAA clade</taxon>
        <taxon>indigoferoid/millettioid clade</taxon>
        <taxon>Phaseoleae</taxon>
        <taxon>Mucuna</taxon>
    </lineage>
</organism>
<comment type="caution">
    <text evidence="2">The sequence shown here is derived from an EMBL/GenBank/DDBJ whole genome shotgun (WGS) entry which is preliminary data.</text>
</comment>
<evidence type="ECO:0000256" key="1">
    <source>
        <dbReference type="SAM" id="SignalP"/>
    </source>
</evidence>
<dbReference type="Proteomes" id="UP000257109">
    <property type="component" value="Unassembled WGS sequence"/>
</dbReference>
<accession>A0A371EDX1</accession>
<evidence type="ECO:0008006" key="4">
    <source>
        <dbReference type="Google" id="ProtNLM"/>
    </source>
</evidence>
<keyword evidence="1" id="KW-0732">Signal</keyword>
<dbReference type="AlphaFoldDB" id="A0A371EDX1"/>
<evidence type="ECO:0000313" key="2">
    <source>
        <dbReference type="EMBL" id="RDX64232.1"/>
    </source>
</evidence>
<feature type="non-terminal residue" evidence="2">
    <location>
        <position position="1"/>
    </location>
</feature>
<dbReference type="OrthoDB" id="1192411at2759"/>
<feature type="chain" id="PRO_5016712277" description="Copia protein" evidence="1">
    <location>
        <begin position="21"/>
        <end position="92"/>
    </location>
</feature>
<keyword evidence="3" id="KW-1185">Reference proteome</keyword>
<feature type="signal peptide" evidence="1">
    <location>
        <begin position="1"/>
        <end position="20"/>
    </location>
</feature>
<protein>
    <recommendedName>
        <fullName evidence="4">Copia protein</fullName>
    </recommendedName>
</protein>
<evidence type="ECO:0000313" key="3">
    <source>
        <dbReference type="Proteomes" id="UP000257109"/>
    </source>
</evidence>
<name>A0A371EDX1_MUCPR</name>
<dbReference type="EMBL" id="QJKJ01014482">
    <property type="protein sequence ID" value="RDX64232.1"/>
    <property type="molecule type" value="Genomic_DNA"/>
</dbReference>
<reference evidence="2" key="1">
    <citation type="submission" date="2018-05" db="EMBL/GenBank/DDBJ databases">
        <title>Draft genome of Mucuna pruriens seed.</title>
        <authorList>
            <person name="Nnadi N.E."/>
            <person name="Vos R."/>
            <person name="Hasami M.H."/>
            <person name="Devisetty U.K."/>
            <person name="Aguiy J.C."/>
        </authorList>
    </citation>
    <scope>NUCLEOTIDE SEQUENCE [LARGE SCALE GENOMIC DNA]</scope>
    <source>
        <strain evidence="2">JCA_2017</strain>
    </source>
</reference>